<comment type="caution">
    <text evidence="1">The sequence shown here is derived from an EMBL/GenBank/DDBJ whole genome shotgun (WGS) entry which is preliminary data.</text>
</comment>
<evidence type="ECO:0000313" key="2">
    <source>
        <dbReference type="Proteomes" id="UP000646244"/>
    </source>
</evidence>
<dbReference type="Proteomes" id="UP000646244">
    <property type="component" value="Unassembled WGS sequence"/>
</dbReference>
<reference evidence="1" key="2">
    <citation type="submission" date="2020-09" db="EMBL/GenBank/DDBJ databases">
        <authorList>
            <person name="Sun Q."/>
            <person name="Ohkuma M."/>
        </authorList>
    </citation>
    <scope>NUCLEOTIDE SEQUENCE</scope>
    <source>
        <strain evidence="1">JCM 4633</strain>
    </source>
</reference>
<accession>A0A918TQL5</accession>
<organism evidence="1 2">
    <name type="scientific">Streptomyces cinnamoneus</name>
    <name type="common">Streptoverticillium cinnamoneum</name>
    <dbReference type="NCBI Taxonomy" id="53446"/>
    <lineage>
        <taxon>Bacteria</taxon>
        <taxon>Bacillati</taxon>
        <taxon>Actinomycetota</taxon>
        <taxon>Actinomycetes</taxon>
        <taxon>Kitasatosporales</taxon>
        <taxon>Streptomycetaceae</taxon>
        <taxon>Streptomyces</taxon>
        <taxon>Streptomyces cinnamoneus group</taxon>
    </lineage>
</organism>
<sequence length="72" mass="7799">MQSHGELEQRIQALSDDEALRALAVLVEDRGLLPSAVRLPVDLAELREAVDAGDAERYLDSCQPAVKDGKLA</sequence>
<proteinExistence type="predicted"/>
<gene>
    <name evidence="1" type="ORF">GCM10010507_37750</name>
</gene>
<name>A0A918TQL5_STRCJ</name>
<dbReference type="EMBL" id="BMVB01000012">
    <property type="protein sequence ID" value="GHC57545.1"/>
    <property type="molecule type" value="Genomic_DNA"/>
</dbReference>
<evidence type="ECO:0000313" key="1">
    <source>
        <dbReference type="EMBL" id="GHC57545.1"/>
    </source>
</evidence>
<reference evidence="1" key="1">
    <citation type="journal article" date="2014" name="Int. J. Syst. Evol. Microbiol.">
        <title>Complete genome sequence of Corynebacterium casei LMG S-19264T (=DSM 44701T), isolated from a smear-ripened cheese.</title>
        <authorList>
            <consortium name="US DOE Joint Genome Institute (JGI-PGF)"/>
            <person name="Walter F."/>
            <person name="Albersmeier A."/>
            <person name="Kalinowski J."/>
            <person name="Ruckert C."/>
        </authorList>
    </citation>
    <scope>NUCLEOTIDE SEQUENCE</scope>
    <source>
        <strain evidence="1">JCM 4633</strain>
    </source>
</reference>
<protein>
    <submittedName>
        <fullName evidence="1">Uncharacterized protein</fullName>
    </submittedName>
</protein>
<dbReference type="AlphaFoldDB" id="A0A918TQL5"/>